<dbReference type="Proteomes" id="UP000238071">
    <property type="component" value="Unassembled WGS sequence"/>
</dbReference>
<name>A0A2S6H2I1_9GAMM</name>
<comment type="caution">
    <text evidence="2">The sequence shown here is derived from an EMBL/GenBank/DDBJ whole genome shotgun (WGS) entry which is preliminary data.</text>
</comment>
<evidence type="ECO:0000313" key="2">
    <source>
        <dbReference type="EMBL" id="PPK71654.1"/>
    </source>
</evidence>
<dbReference type="EMBL" id="PTIY01000006">
    <property type="protein sequence ID" value="PPK71654.1"/>
    <property type="molecule type" value="Genomic_DNA"/>
</dbReference>
<sequence length="166" mass="18849">MELLARLQHHGAATRLIDTSKSVLVALWFCCVSEPNKTGALIGVHTNHLGGYEGETDRRKYQEVIKGLKGVPHPLTWEPPSITKRIAAQHSQFLYSEVKKDKWGSLALPRDKGATYIFAIPSTLKTKCIEILQEAFDIRHLTLFPDLDGFGQANSHNKYEFYNNRW</sequence>
<proteinExistence type="predicted"/>
<organism evidence="2 3">
    <name type="scientific">Methylobacter tundripaludum</name>
    <dbReference type="NCBI Taxonomy" id="173365"/>
    <lineage>
        <taxon>Bacteria</taxon>
        <taxon>Pseudomonadati</taxon>
        <taxon>Pseudomonadota</taxon>
        <taxon>Gammaproteobacteria</taxon>
        <taxon>Methylococcales</taxon>
        <taxon>Methylococcaceae</taxon>
        <taxon>Methylobacter</taxon>
    </lineage>
</organism>
<keyword evidence="3" id="KW-1185">Reference proteome</keyword>
<dbReference type="AlphaFoldDB" id="A0A2S6H2I1"/>
<evidence type="ECO:0000259" key="1">
    <source>
        <dbReference type="Pfam" id="PF08867"/>
    </source>
</evidence>
<accession>A0A2S6H2I1</accession>
<protein>
    <submittedName>
        <fullName evidence="2">FRG domain-containing protein</fullName>
    </submittedName>
</protein>
<feature type="domain" description="FRG" evidence="1">
    <location>
        <begin position="2"/>
        <end position="35"/>
    </location>
</feature>
<reference evidence="2 3" key="1">
    <citation type="submission" date="2018-02" db="EMBL/GenBank/DDBJ databases">
        <title>Subsurface microbial communities from deep shales in Ohio and West Virginia, USA.</title>
        <authorList>
            <person name="Wrighton K."/>
        </authorList>
    </citation>
    <scope>NUCLEOTIDE SEQUENCE [LARGE SCALE GENOMIC DNA]</scope>
    <source>
        <strain evidence="2 3">OWC-G53F</strain>
    </source>
</reference>
<gene>
    <name evidence="2" type="ORF">B0F88_1061</name>
</gene>
<dbReference type="Pfam" id="PF08867">
    <property type="entry name" value="FRG"/>
    <property type="match status" value="1"/>
</dbReference>
<dbReference type="InterPro" id="IPR014966">
    <property type="entry name" value="FRG-dom"/>
</dbReference>
<evidence type="ECO:0000313" key="3">
    <source>
        <dbReference type="Proteomes" id="UP000238071"/>
    </source>
</evidence>